<dbReference type="GO" id="GO:0000981">
    <property type="term" value="F:DNA-binding transcription factor activity, RNA polymerase II-specific"/>
    <property type="evidence" value="ECO:0007669"/>
    <property type="project" value="TreeGrafter"/>
</dbReference>
<dbReference type="PANTHER" id="PTHR23349:SF72">
    <property type="entry name" value="HLH54F"/>
    <property type="match status" value="1"/>
</dbReference>
<dbReference type="SUPFAM" id="SSF47459">
    <property type="entry name" value="HLH, helix-loop-helix DNA-binding domain"/>
    <property type="match status" value="1"/>
</dbReference>
<reference evidence="7 8" key="1">
    <citation type="journal article" date="2021" name="J. Hered.">
        <title>A chromosome-level genome assembly of the parasitoid wasp, Cotesia glomerata (Hymenoptera: Braconidae).</title>
        <authorList>
            <person name="Pinto B.J."/>
            <person name="Weis J.J."/>
            <person name="Gamble T."/>
            <person name="Ode P.J."/>
            <person name="Paul R."/>
            <person name="Zaspel J.M."/>
        </authorList>
    </citation>
    <scope>NUCLEOTIDE SEQUENCE [LARGE SCALE GENOMIC DNA]</scope>
    <source>
        <strain evidence="7">CgM1</strain>
    </source>
</reference>
<keyword evidence="5" id="KW-0539">Nucleus</keyword>
<dbReference type="FunFam" id="4.10.280.10:FF:000010">
    <property type="entry name" value="Scleraxis bHLH transcription factor"/>
    <property type="match status" value="1"/>
</dbReference>
<feature type="domain" description="BHLH" evidence="6">
    <location>
        <begin position="32"/>
        <end position="84"/>
    </location>
</feature>
<proteinExistence type="predicted"/>
<evidence type="ECO:0000256" key="5">
    <source>
        <dbReference type="ARBA" id="ARBA00023242"/>
    </source>
</evidence>
<dbReference type="InterPro" id="IPR050283">
    <property type="entry name" value="E-box_TF_Regulators"/>
</dbReference>
<dbReference type="SMART" id="SM00353">
    <property type="entry name" value="HLH"/>
    <property type="match status" value="1"/>
</dbReference>
<keyword evidence="2" id="KW-0805">Transcription regulation</keyword>
<evidence type="ECO:0000313" key="8">
    <source>
        <dbReference type="Proteomes" id="UP000826195"/>
    </source>
</evidence>
<keyword evidence="3" id="KW-0238">DNA-binding</keyword>
<dbReference type="EMBL" id="JAHXZJ010000374">
    <property type="protein sequence ID" value="KAH0560248.1"/>
    <property type="molecule type" value="Genomic_DNA"/>
</dbReference>
<name>A0AAV7IW75_COTGL</name>
<keyword evidence="4" id="KW-0804">Transcription</keyword>
<dbReference type="InterPro" id="IPR011598">
    <property type="entry name" value="bHLH_dom"/>
</dbReference>
<evidence type="ECO:0000313" key="7">
    <source>
        <dbReference type="EMBL" id="KAH0560248.1"/>
    </source>
</evidence>
<gene>
    <name evidence="7" type="ORF">KQX54_002845</name>
</gene>
<evidence type="ECO:0000256" key="4">
    <source>
        <dbReference type="ARBA" id="ARBA00023163"/>
    </source>
</evidence>
<evidence type="ECO:0000256" key="3">
    <source>
        <dbReference type="ARBA" id="ARBA00023125"/>
    </source>
</evidence>
<dbReference type="GO" id="GO:0000977">
    <property type="term" value="F:RNA polymerase II transcription regulatory region sequence-specific DNA binding"/>
    <property type="evidence" value="ECO:0007669"/>
    <property type="project" value="TreeGrafter"/>
</dbReference>
<dbReference type="GO" id="GO:0032502">
    <property type="term" value="P:developmental process"/>
    <property type="evidence" value="ECO:0007669"/>
    <property type="project" value="TreeGrafter"/>
</dbReference>
<dbReference type="Gene3D" id="4.10.280.10">
    <property type="entry name" value="Helix-loop-helix DNA-binding domain"/>
    <property type="match status" value="1"/>
</dbReference>
<dbReference type="GO" id="GO:0046983">
    <property type="term" value="F:protein dimerization activity"/>
    <property type="evidence" value="ECO:0007669"/>
    <property type="project" value="InterPro"/>
</dbReference>
<dbReference type="Pfam" id="PF00010">
    <property type="entry name" value="HLH"/>
    <property type="match status" value="1"/>
</dbReference>
<comment type="subcellular location">
    <subcellularLocation>
        <location evidence="1">Nucleus</location>
    </subcellularLocation>
</comment>
<dbReference type="GO" id="GO:0005634">
    <property type="term" value="C:nucleus"/>
    <property type="evidence" value="ECO:0007669"/>
    <property type="project" value="UniProtKB-SubCell"/>
</dbReference>
<evidence type="ECO:0000256" key="2">
    <source>
        <dbReference type="ARBA" id="ARBA00023015"/>
    </source>
</evidence>
<evidence type="ECO:0000259" key="6">
    <source>
        <dbReference type="PROSITE" id="PS50888"/>
    </source>
</evidence>
<accession>A0AAV7IW75</accession>
<dbReference type="PROSITE" id="PS50888">
    <property type="entry name" value="BHLH"/>
    <property type="match status" value="1"/>
</dbReference>
<dbReference type="PANTHER" id="PTHR23349">
    <property type="entry name" value="BASIC HELIX-LOOP-HELIX TRANSCRIPTION FACTOR, TWIST"/>
    <property type="match status" value="1"/>
</dbReference>
<dbReference type="AlphaFoldDB" id="A0AAV7IW75"/>
<dbReference type="Proteomes" id="UP000826195">
    <property type="component" value="Unassembled WGS sequence"/>
</dbReference>
<keyword evidence="8" id="KW-1185">Reference proteome</keyword>
<sequence>MPRKRRISTSYLDEEDYSMDEKYSKDDIEVRAPRNAANARERARMRVLSKAFCRLKTTLPWVPADTKLSKLDTLRLAATYIAHLRAVLREDTDSQLDSSKPLSLTLSWPFAYQNNTSSSALVNTSCPVSSTSESSHYNQYCLRQHHESNEVQRYQNLSNRYNHESHQIYY</sequence>
<organism evidence="7 8">
    <name type="scientific">Cotesia glomerata</name>
    <name type="common">Lepidopteran parasitic wasp</name>
    <name type="synonym">Apanteles glomeratus</name>
    <dbReference type="NCBI Taxonomy" id="32391"/>
    <lineage>
        <taxon>Eukaryota</taxon>
        <taxon>Metazoa</taxon>
        <taxon>Ecdysozoa</taxon>
        <taxon>Arthropoda</taxon>
        <taxon>Hexapoda</taxon>
        <taxon>Insecta</taxon>
        <taxon>Pterygota</taxon>
        <taxon>Neoptera</taxon>
        <taxon>Endopterygota</taxon>
        <taxon>Hymenoptera</taxon>
        <taxon>Apocrita</taxon>
        <taxon>Ichneumonoidea</taxon>
        <taxon>Braconidae</taxon>
        <taxon>Microgastrinae</taxon>
        <taxon>Cotesia</taxon>
    </lineage>
</organism>
<evidence type="ECO:0000256" key="1">
    <source>
        <dbReference type="ARBA" id="ARBA00004123"/>
    </source>
</evidence>
<dbReference type="InterPro" id="IPR036638">
    <property type="entry name" value="HLH_DNA-bd_sf"/>
</dbReference>
<comment type="caution">
    <text evidence="7">The sequence shown here is derived from an EMBL/GenBank/DDBJ whole genome shotgun (WGS) entry which is preliminary data.</text>
</comment>
<protein>
    <recommendedName>
        <fullName evidence="6">BHLH domain-containing protein</fullName>
    </recommendedName>
</protein>